<dbReference type="RefSeq" id="WP_147149377.1">
    <property type="nucleotide sequence ID" value="NZ_BKAJ01000036.1"/>
</dbReference>
<dbReference type="Proteomes" id="UP000321058">
    <property type="component" value="Unassembled WGS sequence"/>
</dbReference>
<protein>
    <submittedName>
        <fullName evidence="2">Carboxymethylenebutenolidase</fullName>
    </submittedName>
</protein>
<evidence type="ECO:0000313" key="3">
    <source>
        <dbReference type="Proteomes" id="UP000321058"/>
    </source>
</evidence>
<dbReference type="SUPFAM" id="SSF53474">
    <property type="entry name" value="alpha/beta-Hydrolases"/>
    <property type="match status" value="1"/>
</dbReference>
<dbReference type="PANTHER" id="PTHR46623">
    <property type="entry name" value="CARBOXYMETHYLENEBUTENOLIDASE-RELATED"/>
    <property type="match status" value="1"/>
</dbReference>
<dbReference type="EMBL" id="BKAJ01000036">
    <property type="protein sequence ID" value="GEP55280.1"/>
    <property type="molecule type" value="Genomic_DNA"/>
</dbReference>
<keyword evidence="3" id="KW-1185">Reference proteome</keyword>
<dbReference type="OrthoDB" id="9771666at2"/>
<organism evidence="2 3">
    <name type="scientific">Reyranella soli</name>
    <dbReference type="NCBI Taxonomy" id="1230389"/>
    <lineage>
        <taxon>Bacteria</taxon>
        <taxon>Pseudomonadati</taxon>
        <taxon>Pseudomonadota</taxon>
        <taxon>Alphaproteobacteria</taxon>
        <taxon>Hyphomicrobiales</taxon>
        <taxon>Reyranellaceae</taxon>
        <taxon>Reyranella</taxon>
    </lineage>
</organism>
<gene>
    <name evidence="2" type="ORF">RSO01_24460</name>
</gene>
<evidence type="ECO:0000259" key="1">
    <source>
        <dbReference type="Pfam" id="PF01738"/>
    </source>
</evidence>
<dbReference type="InterPro" id="IPR051049">
    <property type="entry name" value="Dienelactone_hydrolase-like"/>
</dbReference>
<proteinExistence type="predicted"/>
<name>A0A512N8G1_9HYPH</name>
<dbReference type="PANTHER" id="PTHR46623:SF6">
    <property type="entry name" value="ALPHA_BETA-HYDROLASES SUPERFAMILY PROTEIN"/>
    <property type="match status" value="1"/>
</dbReference>
<dbReference type="GO" id="GO:0016787">
    <property type="term" value="F:hydrolase activity"/>
    <property type="evidence" value="ECO:0007669"/>
    <property type="project" value="InterPro"/>
</dbReference>
<dbReference type="InterPro" id="IPR002925">
    <property type="entry name" value="Dienelactn_hydro"/>
</dbReference>
<dbReference type="InterPro" id="IPR029058">
    <property type="entry name" value="AB_hydrolase_fold"/>
</dbReference>
<evidence type="ECO:0000313" key="2">
    <source>
        <dbReference type="EMBL" id="GEP55280.1"/>
    </source>
</evidence>
<accession>A0A512N8G1</accession>
<comment type="caution">
    <text evidence="2">The sequence shown here is derived from an EMBL/GenBank/DDBJ whole genome shotgun (WGS) entry which is preliminary data.</text>
</comment>
<sequence>MGQEITLTASDGGRFAAYLALPAKLPAPGLVVLPEVFNTNPHIRSVADGYAAAGFIALSPDVFWRQEAANYLPYTDEGRAKARALWAKLDTDQFARDLGDMVTALRGRADCTGKVGVMGFCLGGKFAYLASTRLPIEAAVNYYGVQIDQHLEEAGRRRCPILMHFAENDPHVPPQTVAAIKARMGSEPGVAIHDYAGTEHGFNRAGYPPFNEAAAAEARQRTLAHLGQHLAR</sequence>
<feature type="domain" description="Dienelactone hydrolase" evidence="1">
    <location>
        <begin position="15"/>
        <end position="229"/>
    </location>
</feature>
<reference evidence="2 3" key="1">
    <citation type="submission" date="2019-07" db="EMBL/GenBank/DDBJ databases">
        <title>Whole genome shotgun sequence of Reyranella soli NBRC 108950.</title>
        <authorList>
            <person name="Hosoyama A."/>
            <person name="Uohara A."/>
            <person name="Ohji S."/>
            <person name="Ichikawa N."/>
        </authorList>
    </citation>
    <scope>NUCLEOTIDE SEQUENCE [LARGE SCALE GENOMIC DNA]</scope>
    <source>
        <strain evidence="2 3">NBRC 108950</strain>
    </source>
</reference>
<dbReference type="AlphaFoldDB" id="A0A512N8G1"/>
<dbReference type="Gene3D" id="3.40.50.1820">
    <property type="entry name" value="alpha/beta hydrolase"/>
    <property type="match status" value="1"/>
</dbReference>
<dbReference type="Pfam" id="PF01738">
    <property type="entry name" value="DLH"/>
    <property type="match status" value="1"/>
</dbReference>